<sequence length="135" mass="14932">MSYIVVVGMTLNSQDLSTTGSSTRPGSTNSISQPNRDQGAVPRGPNKVHSTVILLDDYCIIHVAALQYGTPRPFLPDPCSRFRYGNGTTTSRYRFFRLGSWLFVLLLLLFFGLLLLLLFGLLRVEQEACSTGLLC</sequence>
<reference evidence="3" key="2">
    <citation type="journal article" date="2015" name="Data Brief">
        <title>Shoot transcriptome of the giant reed, Arundo donax.</title>
        <authorList>
            <person name="Barrero R.A."/>
            <person name="Guerrero F.D."/>
            <person name="Moolhuijzen P."/>
            <person name="Goolsby J.A."/>
            <person name="Tidwell J."/>
            <person name="Bellgard S.E."/>
            <person name="Bellgard M.I."/>
        </authorList>
    </citation>
    <scope>NUCLEOTIDE SEQUENCE</scope>
    <source>
        <tissue evidence="3">Shoot tissue taken approximately 20 cm above the soil surface</tissue>
    </source>
</reference>
<keyword evidence="2" id="KW-0812">Transmembrane</keyword>
<organism evidence="3">
    <name type="scientific">Arundo donax</name>
    <name type="common">Giant reed</name>
    <name type="synonym">Donax arundinaceus</name>
    <dbReference type="NCBI Taxonomy" id="35708"/>
    <lineage>
        <taxon>Eukaryota</taxon>
        <taxon>Viridiplantae</taxon>
        <taxon>Streptophyta</taxon>
        <taxon>Embryophyta</taxon>
        <taxon>Tracheophyta</taxon>
        <taxon>Spermatophyta</taxon>
        <taxon>Magnoliopsida</taxon>
        <taxon>Liliopsida</taxon>
        <taxon>Poales</taxon>
        <taxon>Poaceae</taxon>
        <taxon>PACMAD clade</taxon>
        <taxon>Arundinoideae</taxon>
        <taxon>Arundineae</taxon>
        <taxon>Arundo</taxon>
    </lineage>
</organism>
<proteinExistence type="predicted"/>
<accession>A0A0A9E6X9</accession>
<dbReference type="AlphaFoldDB" id="A0A0A9E6X9"/>
<dbReference type="EMBL" id="GBRH01206163">
    <property type="protein sequence ID" value="JAD91732.1"/>
    <property type="molecule type" value="Transcribed_RNA"/>
</dbReference>
<reference evidence="3" key="1">
    <citation type="submission" date="2014-09" db="EMBL/GenBank/DDBJ databases">
        <authorList>
            <person name="Magalhaes I.L.F."/>
            <person name="Oliveira U."/>
            <person name="Santos F.R."/>
            <person name="Vidigal T.H.D.A."/>
            <person name="Brescovit A.D."/>
            <person name="Santos A.J."/>
        </authorList>
    </citation>
    <scope>NUCLEOTIDE SEQUENCE</scope>
    <source>
        <tissue evidence="3">Shoot tissue taken approximately 20 cm above the soil surface</tissue>
    </source>
</reference>
<feature type="region of interest" description="Disordered" evidence="1">
    <location>
        <begin position="16"/>
        <end position="44"/>
    </location>
</feature>
<evidence type="ECO:0000256" key="1">
    <source>
        <dbReference type="SAM" id="MobiDB-lite"/>
    </source>
</evidence>
<feature type="compositionally biased region" description="Low complexity" evidence="1">
    <location>
        <begin position="17"/>
        <end position="30"/>
    </location>
</feature>
<evidence type="ECO:0000313" key="3">
    <source>
        <dbReference type="EMBL" id="JAD91732.1"/>
    </source>
</evidence>
<name>A0A0A9E6X9_ARUDO</name>
<keyword evidence="2" id="KW-0472">Membrane</keyword>
<feature type="transmembrane region" description="Helical" evidence="2">
    <location>
        <begin position="101"/>
        <end position="122"/>
    </location>
</feature>
<protein>
    <submittedName>
        <fullName evidence="3">Uncharacterized protein</fullName>
    </submittedName>
</protein>
<evidence type="ECO:0000256" key="2">
    <source>
        <dbReference type="SAM" id="Phobius"/>
    </source>
</evidence>
<keyword evidence="2" id="KW-1133">Transmembrane helix</keyword>